<evidence type="ECO:0000256" key="2">
    <source>
        <dbReference type="ARBA" id="ARBA00022679"/>
    </source>
</evidence>
<dbReference type="GO" id="GO:0102208">
    <property type="term" value="F:2-polyprenyl-6-hydroxyphenol methylase activity"/>
    <property type="evidence" value="ECO:0007669"/>
    <property type="project" value="UniProtKB-EC"/>
</dbReference>
<dbReference type="CDD" id="cd02440">
    <property type="entry name" value="AdoMet_MTases"/>
    <property type="match status" value="1"/>
</dbReference>
<name>A0A1J5SZV7_9ZZZZ</name>
<keyword evidence="2 4" id="KW-0808">Transferase</keyword>
<keyword evidence="1 4" id="KW-0489">Methyltransferase</keyword>
<dbReference type="EC" id="2.1.1.64" evidence="4"/>
<dbReference type="AlphaFoldDB" id="A0A1J5SZV7"/>
<protein>
    <submittedName>
        <fullName evidence="4">Ubiquinone biosynthesis O-methyltransferase</fullName>
        <ecNumber evidence="4">2.1.1.222</ecNumber>
        <ecNumber evidence="4">2.1.1.64</ecNumber>
    </submittedName>
</protein>
<dbReference type="EC" id="2.1.1.222" evidence="4"/>
<dbReference type="Gene3D" id="3.40.50.150">
    <property type="entry name" value="Vaccinia Virus protein VP39"/>
    <property type="match status" value="1"/>
</dbReference>
<dbReference type="GO" id="GO:0032259">
    <property type="term" value="P:methylation"/>
    <property type="evidence" value="ECO:0007669"/>
    <property type="project" value="UniProtKB-KW"/>
</dbReference>
<keyword evidence="4" id="KW-0830">Ubiquinone</keyword>
<evidence type="ECO:0000313" key="4">
    <source>
        <dbReference type="EMBL" id="OIR07140.1"/>
    </source>
</evidence>
<organism evidence="4">
    <name type="scientific">mine drainage metagenome</name>
    <dbReference type="NCBI Taxonomy" id="410659"/>
    <lineage>
        <taxon>unclassified sequences</taxon>
        <taxon>metagenomes</taxon>
        <taxon>ecological metagenomes</taxon>
    </lineage>
</organism>
<sequence length="258" mass="28883">MENNTKHNSTVIIESYLAPNPEPLSASNSYKGLRIHALPGLHEFMANLARQHIKPGGTVLDIAAGSGAMSQRMSDMGYQVAATDYVKDNFRLHSSIPFISINLNDFFSKQYQQPFDAVMASEIIEHLENPRHFARECFKLVSPGGKLILSTPNIESPASIACFLRSGTFLWFADKEYRVDGHITPLSQWQLHKCFTEAGLVFRWKGSFGDADKRLEGSPRLMLLTKGLKRLSNRNRDLEGEIFVAVLEKPETAEVLSV</sequence>
<dbReference type="EMBL" id="MLJW01000039">
    <property type="protein sequence ID" value="OIR07140.1"/>
    <property type="molecule type" value="Genomic_DNA"/>
</dbReference>
<dbReference type="InterPro" id="IPR029063">
    <property type="entry name" value="SAM-dependent_MTases_sf"/>
</dbReference>
<evidence type="ECO:0000256" key="1">
    <source>
        <dbReference type="ARBA" id="ARBA00022603"/>
    </source>
</evidence>
<dbReference type="GO" id="GO:0061542">
    <property type="term" value="F:3-demethylubiquinol 3-O-methyltransferase activity"/>
    <property type="evidence" value="ECO:0007669"/>
    <property type="project" value="UniProtKB-EC"/>
</dbReference>
<dbReference type="PANTHER" id="PTHR43464:SF19">
    <property type="entry name" value="UBIQUINONE BIOSYNTHESIS O-METHYLTRANSFERASE, MITOCHONDRIAL"/>
    <property type="match status" value="1"/>
</dbReference>
<evidence type="ECO:0000256" key="3">
    <source>
        <dbReference type="ARBA" id="ARBA00022691"/>
    </source>
</evidence>
<dbReference type="PANTHER" id="PTHR43464">
    <property type="entry name" value="METHYLTRANSFERASE"/>
    <property type="match status" value="1"/>
</dbReference>
<proteinExistence type="predicted"/>
<gene>
    <name evidence="4" type="primary">ubiG_10</name>
    <name evidence="4" type="ORF">GALL_107290</name>
</gene>
<keyword evidence="3" id="KW-0949">S-adenosyl-L-methionine</keyword>
<accession>A0A1J5SZV7</accession>
<dbReference type="Pfam" id="PF13489">
    <property type="entry name" value="Methyltransf_23"/>
    <property type="match status" value="1"/>
</dbReference>
<comment type="caution">
    <text evidence="4">The sequence shown here is derived from an EMBL/GenBank/DDBJ whole genome shotgun (WGS) entry which is preliminary data.</text>
</comment>
<dbReference type="SUPFAM" id="SSF53335">
    <property type="entry name" value="S-adenosyl-L-methionine-dependent methyltransferases"/>
    <property type="match status" value="1"/>
</dbReference>
<reference evidence="4" key="1">
    <citation type="submission" date="2016-10" db="EMBL/GenBank/DDBJ databases">
        <title>Sequence of Gallionella enrichment culture.</title>
        <authorList>
            <person name="Poehlein A."/>
            <person name="Muehling M."/>
            <person name="Daniel R."/>
        </authorList>
    </citation>
    <scope>NUCLEOTIDE SEQUENCE</scope>
</reference>